<feature type="region of interest" description="Disordered" evidence="1">
    <location>
        <begin position="369"/>
        <end position="457"/>
    </location>
</feature>
<evidence type="ECO:0000313" key="4">
    <source>
        <dbReference type="Proteomes" id="UP000198287"/>
    </source>
</evidence>
<dbReference type="EMBL" id="LNIX01000001">
    <property type="protein sequence ID" value="OXA62425.1"/>
    <property type="molecule type" value="Genomic_DNA"/>
</dbReference>
<evidence type="ECO:0000313" key="3">
    <source>
        <dbReference type="EMBL" id="OXA62425.1"/>
    </source>
</evidence>
<name>A0A226EXP5_FOLCA</name>
<dbReference type="Proteomes" id="UP000198287">
    <property type="component" value="Unassembled WGS sequence"/>
</dbReference>
<feature type="transmembrane region" description="Helical" evidence="2">
    <location>
        <begin position="243"/>
        <end position="273"/>
    </location>
</feature>
<reference evidence="3 4" key="1">
    <citation type="submission" date="2015-12" db="EMBL/GenBank/DDBJ databases">
        <title>The genome of Folsomia candida.</title>
        <authorList>
            <person name="Faddeeva A."/>
            <person name="Derks M.F."/>
            <person name="Anvar Y."/>
            <person name="Smit S."/>
            <person name="Van Straalen N."/>
            <person name="Roelofs D."/>
        </authorList>
    </citation>
    <scope>NUCLEOTIDE SEQUENCE [LARGE SCALE GENOMIC DNA]</scope>
    <source>
        <strain evidence="3 4">VU population</strain>
        <tissue evidence="3">Whole body</tissue>
    </source>
</reference>
<feature type="transmembrane region" description="Helical" evidence="2">
    <location>
        <begin position="549"/>
        <end position="565"/>
    </location>
</feature>
<feature type="transmembrane region" description="Helical" evidence="2">
    <location>
        <begin position="139"/>
        <end position="162"/>
    </location>
</feature>
<accession>A0A226EXP5</accession>
<evidence type="ECO:0000256" key="1">
    <source>
        <dbReference type="SAM" id="MobiDB-lite"/>
    </source>
</evidence>
<keyword evidence="4" id="KW-1185">Reference proteome</keyword>
<feature type="compositionally biased region" description="Basic and acidic residues" evidence="1">
    <location>
        <begin position="408"/>
        <end position="424"/>
    </location>
</feature>
<evidence type="ECO:0000256" key="2">
    <source>
        <dbReference type="SAM" id="Phobius"/>
    </source>
</evidence>
<gene>
    <name evidence="3" type="ORF">Fcan01_00974</name>
</gene>
<feature type="transmembrane region" description="Helical" evidence="2">
    <location>
        <begin position="43"/>
        <end position="64"/>
    </location>
</feature>
<keyword evidence="2" id="KW-0812">Transmembrane</keyword>
<feature type="transmembrane region" description="Helical" evidence="2">
    <location>
        <begin position="652"/>
        <end position="670"/>
    </location>
</feature>
<feature type="transmembrane region" description="Helical" evidence="2">
    <location>
        <begin position="76"/>
        <end position="95"/>
    </location>
</feature>
<dbReference type="AlphaFoldDB" id="A0A226EXP5"/>
<feature type="compositionally biased region" description="Polar residues" evidence="1">
    <location>
        <begin position="443"/>
        <end position="452"/>
    </location>
</feature>
<keyword evidence="2" id="KW-1133">Transmembrane helix</keyword>
<feature type="transmembrane region" description="Helical" evidence="2">
    <location>
        <begin position="610"/>
        <end position="631"/>
    </location>
</feature>
<feature type="transmembrane region" description="Helical" evidence="2">
    <location>
        <begin position="719"/>
        <end position="744"/>
    </location>
</feature>
<dbReference type="OrthoDB" id="8268880at2759"/>
<comment type="caution">
    <text evidence="3">The sequence shown here is derived from an EMBL/GenBank/DDBJ whole genome shotgun (WGS) entry which is preliminary data.</text>
</comment>
<organism evidence="3 4">
    <name type="scientific">Folsomia candida</name>
    <name type="common">Springtail</name>
    <dbReference type="NCBI Taxonomy" id="158441"/>
    <lineage>
        <taxon>Eukaryota</taxon>
        <taxon>Metazoa</taxon>
        <taxon>Ecdysozoa</taxon>
        <taxon>Arthropoda</taxon>
        <taxon>Hexapoda</taxon>
        <taxon>Collembola</taxon>
        <taxon>Entomobryomorpha</taxon>
        <taxon>Isotomoidea</taxon>
        <taxon>Isotomidae</taxon>
        <taxon>Proisotominae</taxon>
        <taxon>Folsomia</taxon>
    </lineage>
</organism>
<feature type="transmembrane region" description="Helical" evidence="2">
    <location>
        <begin position="285"/>
        <end position="305"/>
    </location>
</feature>
<keyword evidence="2" id="KW-0472">Membrane</keyword>
<proteinExistence type="predicted"/>
<sequence length="845" mass="97359">MFSKFTFNSLRLYVNYCTTLLSIPYQWRNNSICVAPPTTKRRLAWWCPLILAVAYFAFLLMRVGQFLLDPAPSYPTLTWLWIWVNVHIWTMASYYNGYHKKYEVVALFRGVVKLTNELSNSNNAATFKPLIFTWNIVDLHCFAIMYIMTLYMGSISLMAFVVPHKPQYVYSLLTEKSKAAFCVFIAFENYIKCTTTLMEGIDGLNICAVLVPVSFWLSYFRLSQRAVPTTIGNFRKLEILMTYYNNSFVVSLEPILFLWIPASCAIGCAFAAIRFQKILSFFEYVPFPAILTNCISMLTVSMVPATRVEHESNKLLSNDTRTYADMQAAGGLKKRKKRNLAKVSNSDVVLYDPDADVFDLYALEPSHKSHQQKYGNQFDGSAEFGRRTPPRYQKNGRRESETYVNELEDSRFARNPRITRDPRYSSRGGSDIDLEDGWGSPYRGNSGSSTNPVKDHNRPVLLSSNSIARLRHVFALGITSFAFPWRYNTKTQHVDKWSPFLESVWRVVWTCTTIQNTCITGFQFYSFFSRINTDENGSWRPVFMSSFSVLWYCYSIWLNVTMYYYKDAILHYLNTLLELNRQLVDEYLITTEGHKEGGQILLNVSIPTNITQTFISISLFLTFPNSPWYLYSYIYSPDHGWWWLIPGAIQEYLMVGQILSVYLLIAWITVAHANSVEFWLQEAHKLNDSDMTKKELRYAHNAIKVYRRLQILTTLFNDAMAPMAVAVVKVINWTALIPCGFVLIRSMNGKIVEEFPGILTYPFGVIDCVTCSYGLLQMSARMYDISASLLTSWSQTRHKALRKILVSCPVLKVKIGRLYFVTTSTTVTYFKSCLDYIINAIVSFE</sequence>
<protein>
    <submittedName>
        <fullName evidence="3">Uncharacterized protein</fullName>
    </submittedName>
</protein>